<dbReference type="VEuPathDB" id="FungiDB:JI435_410270"/>
<evidence type="ECO:0000313" key="1">
    <source>
        <dbReference type="EMBL" id="QRC97200.1"/>
    </source>
</evidence>
<dbReference type="Proteomes" id="UP000663193">
    <property type="component" value="Chromosome 7"/>
</dbReference>
<organism evidence="1 2">
    <name type="scientific">Phaeosphaeria nodorum (strain SN15 / ATCC MYA-4574 / FGSC 10173)</name>
    <name type="common">Glume blotch fungus</name>
    <name type="synonym">Parastagonospora nodorum</name>
    <dbReference type="NCBI Taxonomy" id="321614"/>
    <lineage>
        <taxon>Eukaryota</taxon>
        <taxon>Fungi</taxon>
        <taxon>Dikarya</taxon>
        <taxon>Ascomycota</taxon>
        <taxon>Pezizomycotina</taxon>
        <taxon>Dothideomycetes</taxon>
        <taxon>Pleosporomycetidae</taxon>
        <taxon>Pleosporales</taxon>
        <taxon>Pleosporineae</taxon>
        <taxon>Phaeosphaeriaceae</taxon>
        <taxon>Parastagonospora</taxon>
    </lineage>
</organism>
<dbReference type="EMBL" id="CP069029">
    <property type="protein sequence ID" value="QRC97200.1"/>
    <property type="molecule type" value="Genomic_DNA"/>
</dbReference>
<protein>
    <submittedName>
        <fullName evidence="1">Uncharacterized protein</fullName>
    </submittedName>
</protein>
<dbReference type="AlphaFoldDB" id="A0A7U2HZ32"/>
<accession>A0A7U2HZ32</accession>
<reference evidence="2" key="1">
    <citation type="journal article" date="2021" name="BMC Genomics">
        <title>Chromosome-level genome assembly and manually-curated proteome of model necrotroph Parastagonospora nodorum Sn15 reveals a genome-wide trove of candidate effector homologs, and redundancy of virulence-related functions within an accessory chromosome.</title>
        <authorList>
            <person name="Bertazzoni S."/>
            <person name="Jones D.A.B."/>
            <person name="Phan H.T."/>
            <person name="Tan K.-C."/>
            <person name="Hane J.K."/>
        </authorList>
    </citation>
    <scope>NUCLEOTIDE SEQUENCE [LARGE SCALE GENOMIC DNA]</scope>
    <source>
        <strain evidence="2">SN15 / ATCC MYA-4574 / FGSC 10173)</strain>
    </source>
</reference>
<name>A0A7U2HZ32_PHANO</name>
<keyword evidence="2" id="KW-1185">Reference proteome</keyword>
<sequence length="77" mass="8919">MNDHILIICCPQAAFSRPLLLTQPWLTMSGTVKTSRINAPKDSKYSRMIRSPCCRFLFPHFSSISHYYSHHTPKLCH</sequence>
<gene>
    <name evidence="1" type="ORF">JI435_410270</name>
</gene>
<evidence type="ECO:0000313" key="2">
    <source>
        <dbReference type="Proteomes" id="UP000663193"/>
    </source>
</evidence>
<proteinExistence type="predicted"/>